<gene>
    <name evidence="2" type="ORF">M441DRAFT_398992</name>
</gene>
<dbReference type="AlphaFoldDB" id="A0A2T3Z9I3"/>
<feature type="signal peptide" evidence="1">
    <location>
        <begin position="1"/>
        <end position="18"/>
    </location>
</feature>
<sequence>MWTLFLSPLFFPSRCSSAIRLPCCGFASSAALFHCVNVPLLRSRLCCTRARMDAGPQMPGVAISQSSAAIGRRRTVEMHIPCQRCIKHSRTMQTGLLAVQPICLPFLLVSSVARAPCQHTHTQTTASLMQVARLSSTACLPLQARIVVVIFACV</sequence>
<dbReference type="Proteomes" id="UP000240493">
    <property type="component" value="Unassembled WGS sequence"/>
</dbReference>
<evidence type="ECO:0000313" key="2">
    <source>
        <dbReference type="EMBL" id="PTB41468.1"/>
    </source>
</evidence>
<dbReference type="EMBL" id="KZ679261">
    <property type="protein sequence ID" value="PTB41468.1"/>
    <property type="molecule type" value="Genomic_DNA"/>
</dbReference>
<organism evidence="2 3">
    <name type="scientific">Trichoderma asperellum (strain ATCC 204424 / CBS 433.97 / NBRC 101777)</name>
    <dbReference type="NCBI Taxonomy" id="1042311"/>
    <lineage>
        <taxon>Eukaryota</taxon>
        <taxon>Fungi</taxon>
        <taxon>Dikarya</taxon>
        <taxon>Ascomycota</taxon>
        <taxon>Pezizomycotina</taxon>
        <taxon>Sordariomycetes</taxon>
        <taxon>Hypocreomycetidae</taxon>
        <taxon>Hypocreales</taxon>
        <taxon>Hypocreaceae</taxon>
        <taxon>Trichoderma</taxon>
    </lineage>
</organism>
<proteinExistence type="predicted"/>
<name>A0A2T3Z9I3_TRIA4</name>
<keyword evidence="3" id="KW-1185">Reference proteome</keyword>
<accession>A0A2T3Z9I3</accession>
<reference evidence="2 3" key="1">
    <citation type="submission" date="2016-07" db="EMBL/GenBank/DDBJ databases">
        <title>Multiple horizontal gene transfer events from other fungi enriched the ability of initially mycotrophic Trichoderma (Ascomycota) to feed on dead plant biomass.</title>
        <authorList>
            <consortium name="DOE Joint Genome Institute"/>
            <person name="Aerts A."/>
            <person name="Atanasova L."/>
            <person name="Chenthamara K."/>
            <person name="Zhang J."/>
            <person name="Grujic M."/>
            <person name="Henrissat B."/>
            <person name="Kuo A."/>
            <person name="Salamov A."/>
            <person name="Lipzen A."/>
            <person name="Labutti K."/>
            <person name="Barry K."/>
            <person name="Miao Y."/>
            <person name="Rahimi M.J."/>
            <person name="Shen Q."/>
            <person name="Grigoriev I.V."/>
            <person name="Kubicek C.P."/>
            <person name="Druzhinina I.S."/>
        </authorList>
    </citation>
    <scope>NUCLEOTIDE SEQUENCE [LARGE SCALE GENOMIC DNA]</scope>
    <source>
        <strain evidence="2 3">CBS 433.97</strain>
    </source>
</reference>
<evidence type="ECO:0008006" key="4">
    <source>
        <dbReference type="Google" id="ProtNLM"/>
    </source>
</evidence>
<feature type="chain" id="PRO_5015413807" description="Secreted protein" evidence="1">
    <location>
        <begin position="19"/>
        <end position="154"/>
    </location>
</feature>
<keyword evidence="1" id="KW-0732">Signal</keyword>
<evidence type="ECO:0000256" key="1">
    <source>
        <dbReference type="SAM" id="SignalP"/>
    </source>
</evidence>
<protein>
    <recommendedName>
        <fullName evidence="4">Secreted protein</fullName>
    </recommendedName>
</protein>
<evidence type="ECO:0000313" key="3">
    <source>
        <dbReference type="Proteomes" id="UP000240493"/>
    </source>
</evidence>